<dbReference type="InterPro" id="IPR012678">
    <property type="entry name" value="Ribosomal_uL23/eL15/eS24_sf"/>
</dbReference>
<protein>
    <recommendedName>
        <fullName evidence="6">Ribosomal protein L15</fullName>
    </recommendedName>
</protein>
<dbReference type="GO" id="GO:0002181">
    <property type="term" value="P:cytoplasmic translation"/>
    <property type="evidence" value="ECO:0007669"/>
    <property type="project" value="TreeGrafter"/>
</dbReference>
<dbReference type="Ensembl" id="ENSSSUT00005041574.1">
    <property type="protein sequence ID" value="ENSSSUP00005036511.1"/>
    <property type="gene ID" value="ENSSSUG00005023354.1"/>
</dbReference>
<dbReference type="SUPFAM" id="SSF54189">
    <property type="entry name" value="Ribosomal proteins S24e, L23 and L15e"/>
    <property type="match status" value="1"/>
</dbReference>
<dbReference type="Gene3D" id="3.40.1120.10">
    <property type="entry name" value="Ribosomal protein l15e"/>
    <property type="match status" value="1"/>
</dbReference>
<keyword evidence="2 6" id="KW-0689">Ribosomal protein</keyword>
<comment type="subunit">
    <text evidence="5">Component of the large ribosomal subunit. Interacts with IFIT1 (via TPR repeats 1-4).</text>
</comment>
<dbReference type="InterPro" id="IPR000439">
    <property type="entry name" value="Ribosomal_eL15"/>
</dbReference>
<evidence type="ECO:0000256" key="3">
    <source>
        <dbReference type="ARBA" id="ARBA00023274"/>
    </source>
</evidence>
<dbReference type="GO" id="GO:0022625">
    <property type="term" value="C:cytosolic large ribosomal subunit"/>
    <property type="evidence" value="ECO:0007669"/>
    <property type="project" value="TreeGrafter"/>
</dbReference>
<dbReference type="PANTHER" id="PTHR11847:SF4">
    <property type="entry name" value="LARGE RIBOSOMAL SUBUNIT PROTEIN EL15"/>
    <property type="match status" value="1"/>
</dbReference>
<dbReference type="GO" id="GO:0003723">
    <property type="term" value="F:RNA binding"/>
    <property type="evidence" value="ECO:0007669"/>
    <property type="project" value="TreeGrafter"/>
</dbReference>
<dbReference type="OMA" id="GRCESWH"/>
<sequence length="184" mass="20618">MGAYKYIQELWRKKQSDVMRFPLRVSCWQYCQLSALHRGPPPPPPLDKMCRLGYKAKQGYVIYRIRVRRSGCKCPVPKGATYAFSLLQRSELDIPHTNSLRLSSLIHSIKLSEEILTPSGSPNRSPSTGRCESWHLQAARAVALEKITSSTTPLVVLAVRLEEDAMLSSSTVTVNTSNVCKILT</sequence>
<reference evidence="7 8" key="1">
    <citation type="submission" date="2019-05" db="EMBL/GenBank/DDBJ databases">
        <title>A Chromosome-scale Meerkat (S. suricatta) Genome Assembly.</title>
        <authorList>
            <person name="Dudchenko O."/>
            <person name="Lieberman Aiden E."/>
            <person name="Tung J."/>
            <person name="Barreiro L.B."/>
            <person name="Clutton-Brock T.H."/>
        </authorList>
    </citation>
    <scope>NUCLEOTIDE SEQUENCE [LARGE SCALE GENOMIC DNA]</scope>
</reference>
<evidence type="ECO:0000313" key="8">
    <source>
        <dbReference type="Proteomes" id="UP000472268"/>
    </source>
</evidence>
<organism evidence="7 8">
    <name type="scientific">Suricata suricatta</name>
    <name type="common">Meerkat</name>
    <dbReference type="NCBI Taxonomy" id="37032"/>
    <lineage>
        <taxon>Eukaryota</taxon>
        <taxon>Metazoa</taxon>
        <taxon>Chordata</taxon>
        <taxon>Craniata</taxon>
        <taxon>Vertebrata</taxon>
        <taxon>Euteleostomi</taxon>
        <taxon>Mammalia</taxon>
        <taxon>Eutheria</taxon>
        <taxon>Laurasiatheria</taxon>
        <taxon>Carnivora</taxon>
        <taxon>Feliformia</taxon>
        <taxon>Herpestidae</taxon>
        <taxon>Suricata</taxon>
    </lineage>
</organism>
<keyword evidence="3 6" id="KW-0687">Ribonucleoprotein</keyword>
<name>A0A673VSS5_SURSU</name>
<dbReference type="GO" id="GO:0003735">
    <property type="term" value="F:structural constituent of ribosome"/>
    <property type="evidence" value="ECO:0007669"/>
    <property type="project" value="InterPro"/>
</dbReference>
<reference evidence="7" key="3">
    <citation type="submission" date="2025-09" db="UniProtKB">
        <authorList>
            <consortium name="Ensembl"/>
        </authorList>
    </citation>
    <scope>IDENTIFICATION</scope>
</reference>
<evidence type="ECO:0000313" key="7">
    <source>
        <dbReference type="Ensembl" id="ENSSSUP00005036511.1"/>
    </source>
</evidence>
<evidence type="ECO:0000256" key="2">
    <source>
        <dbReference type="ARBA" id="ARBA00022980"/>
    </source>
</evidence>
<dbReference type="AlphaFoldDB" id="A0A673VSS5"/>
<evidence type="ECO:0000256" key="5">
    <source>
        <dbReference type="ARBA" id="ARBA00046623"/>
    </source>
</evidence>
<keyword evidence="8" id="KW-1185">Reference proteome</keyword>
<evidence type="ECO:0000256" key="1">
    <source>
        <dbReference type="ARBA" id="ARBA00006857"/>
    </source>
</evidence>
<dbReference type="PANTHER" id="PTHR11847">
    <property type="entry name" value="RIBOSOMAL PROTEIN L15"/>
    <property type="match status" value="1"/>
</dbReference>
<dbReference type="InterPro" id="IPR024794">
    <property type="entry name" value="Rbsml_eL15_core_dom_sf"/>
</dbReference>
<accession>A0A673VSS5</accession>
<dbReference type="Pfam" id="PF00827">
    <property type="entry name" value="Ribosomal_L15e"/>
    <property type="match status" value="1"/>
</dbReference>
<dbReference type="SMART" id="SM01384">
    <property type="entry name" value="Ribosomal_L15e"/>
    <property type="match status" value="1"/>
</dbReference>
<evidence type="ECO:0000256" key="6">
    <source>
        <dbReference type="RuleBase" id="RU000663"/>
    </source>
</evidence>
<comment type="function">
    <text evidence="4">Component of the large ribosomal subunit. The ribosome is a large ribonucleoprotein complex responsible for the synthesis of proteins in the cell.</text>
</comment>
<evidence type="ECO:0000256" key="4">
    <source>
        <dbReference type="ARBA" id="ARBA00034092"/>
    </source>
</evidence>
<comment type="similarity">
    <text evidence="1 6">Belongs to the eukaryotic ribosomal protein eL15 family.</text>
</comment>
<dbReference type="Proteomes" id="UP000472268">
    <property type="component" value="Chromosome 3"/>
</dbReference>
<proteinExistence type="inferred from homology"/>
<reference evidence="7" key="2">
    <citation type="submission" date="2025-08" db="UniProtKB">
        <authorList>
            <consortium name="Ensembl"/>
        </authorList>
    </citation>
    <scope>IDENTIFICATION</scope>
</reference>